<dbReference type="PANTHER" id="PTHR24421:SF62">
    <property type="entry name" value="SENSORY TRANSDUCTION HISTIDINE KINASE"/>
    <property type="match status" value="1"/>
</dbReference>
<gene>
    <name evidence="7" type="ORF">ATJ97_0946</name>
</gene>
<reference evidence="7 8" key="1">
    <citation type="submission" date="2017-10" db="EMBL/GenBank/DDBJ databases">
        <title>Sequencing the genomes of 1000 actinobacteria strains.</title>
        <authorList>
            <person name="Klenk H.-P."/>
        </authorList>
    </citation>
    <scope>NUCLEOTIDE SEQUENCE [LARGE SCALE GENOMIC DNA]</scope>
    <source>
        <strain evidence="7 8">DSM 21838</strain>
    </source>
</reference>
<keyword evidence="5" id="KW-1133">Transmembrane helix</keyword>
<feature type="domain" description="Histidine kinase" evidence="6">
    <location>
        <begin position="180"/>
        <end position="383"/>
    </location>
</feature>
<dbReference type="PROSITE" id="PS50109">
    <property type="entry name" value="HIS_KIN"/>
    <property type="match status" value="1"/>
</dbReference>
<keyword evidence="8" id="KW-1185">Reference proteome</keyword>
<dbReference type="GO" id="GO:0000155">
    <property type="term" value="F:phosphorelay sensor kinase activity"/>
    <property type="evidence" value="ECO:0007669"/>
    <property type="project" value="InterPro"/>
</dbReference>
<dbReference type="Pfam" id="PF02518">
    <property type="entry name" value="HATPase_c"/>
    <property type="match status" value="1"/>
</dbReference>
<dbReference type="InterPro" id="IPR017205">
    <property type="entry name" value="Sig_transdc_His_kinase_ChrS"/>
</dbReference>
<protein>
    <submittedName>
        <fullName evidence="7">Signal transduction histidine kinase</fullName>
    </submittedName>
</protein>
<feature type="region of interest" description="Disordered" evidence="4">
    <location>
        <begin position="329"/>
        <end position="351"/>
    </location>
</feature>
<evidence type="ECO:0000256" key="2">
    <source>
        <dbReference type="ARBA" id="ARBA00022777"/>
    </source>
</evidence>
<dbReference type="Gene3D" id="1.20.5.1930">
    <property type="match status" value="1"/>
</dbReference>
<evidence type="ECO:0000256" key="4">
    <source>
        <dbReference type="SAM" id="MobiDB-lite"/>
    </source>
</evidence>
<keyword evidence="2 7" id="KW-0418">Kinase</keyword>
<dbReference type="EMBL" id="PDJI01000004">
    <property type="protein sequence ID" value="PFG38468.1"/>
    <property type="molecule type" value="Genomic_DNA"/>
</dbReference>
<dbReference type="CDD" id="cd16917">
    <property type="entry name" value="HATPase_UhpB-NarQ-NarX-like"/>
    <property type="match status" value="1"/>
</dbReference>
<dbReference type="InterPro" id="IPR036890">
    <property type="entry name" value="HATPase_C_sf"/>
</dbReference>
<dbReference type="OrthoDB" id="144293at2"/>
<evidence type="ECO:0000256" key="3">
    <source>
        <dbReference type="ARBA" id="ARBA00023012"/>
    </source>
</evidence>
<dbReference type="Pfam" id="PF07730">
    <property type="entry name" value="HisKA_3"/>
    <property type="match status" value="1"/>
</dbReference>
<dbReference type="SUPFAM" id="SSF55874">
    <property type="entry name" value="ATPase domain of HSP90 chaperone/DNA topoisomerase II/histidine kinase"/>
    <property type="match status" value="1"/>
</dbReference>
<dbReference type="InterPro" id="IPR003594">
    <property type="entry name" value="HATPase_dom"/>
</dbReference>
<dbReference type="GO" id="GO:0016020">
    <property type="term" value="C:membrane"/>
    <property type="evidence" value="ECO:0007669"/>
    <property type="project" value="InterPro"/>
</dbReference>
<evidence type="ECO:0000256" key="5">
    <source>
        <dbReference type="SAM" id="Phobius"/>
    </source>
</evidence>
<proteinExistence type="predicted"/>
<feature type="transmembrane region" description="Helical" evidence="5">
    <location>
        <begin position="121"/>
        <end position="145"/>
    </location>
</feature>
<evidence type="ECO:0000256" key="1">
    <source>
        <dbReference type="ARBA" id="ARBA00022679"/>
    </source>
</evidence>
<organism evidence="7 8">
    <name type="scientific">Georgenia soli</name>
    <dbReference type="NCBI Taxonomy" id="638953"/>
    <lineage>
        <taxon>Bacteria</taxon>
        <taxon>Bacillati</taxon>
        <taxon>Actinomycetota</taxon>
        <taxon>Actinomycetes</taxon>
        <taxon>Micrococcales</taxon>
        <taxon>Bogoriellaceae</taxon>
        <taxon>Georgenia</taxon>
    </lineage>
</organism>
<dbReference type="Gene3D" id="3.30.565.10">
    <property type="entry name" value="Histidine kinase-like ATPase, C-terminal domain"/>
    <property type="match status" value="1"/>
</dbReference>
<keyword evidence="5" id="KW-0812">Transmembrane</keyword>
<dbReference type="PIRSF" id="PIRSF037434">
    <property type="entry name" value="STHK_ChrS"/>
    <property type="match status" value="1"/>
</dbReference>
<keyword evidence="1" id="KW-0808">Transferase</keyword>
<dbReference type="Proteomes" id="UP000222106">
    <property type="component" value="Unassembled WGS sequence"/>
</dbReference>
<keyword evidence="5" id="KW-0472">Membrane</keyword>
<comment type="caution">
    <text evidence="7">The sequence shown here is derived from an EMBL/GenBank/DDBJ whole genome shotgun (WGS) entry which is preliminary data.</text>
</comment>
<name>A0A2A9EHU8_9MICO</name>
<dbReference type="InterPro" id="IPR050482">
    <property type="entry name" value="Sensor_HK_TwoCompSys"/>
</dbReference>
<dbReference type="InterPro" id="IPR005467">
    <property type="entry name" value="His_kinase_dom"/>
</dbReference>
<sequence>MQAGVDLLVAVLCLLVALGGGAATAVGVGFALVHAAGRTALGGVVRSDARPDRRRAALVWAALLTVLAVVAAVVSPAGIWLAFPVFLVQLHVLPAVPGVLAVAATTAVTVATGVWRAGPSAGAVLGPAIGAGVCVGVVLGVRAVIAEAEERRTLLQDLVEARDVLAERERADAVVAERERLAREIHDTLAQGLASIELVLRAADVALGAGDVARARELVATARTTSAENLAEARAFVRDLPSPSVRAGLTEALTRLAAQTAGRTGLAVDVRASGEARPLPQQVEQTLWRVAQQALANTAEHAAARRATVTLSYLGDAVALDVVDDGDGFDPSAPVRDGRAEDGAPGRGRGLAGMSARVAELGGTLHVESAPGRGTAVAAEVPL</sequence>
<evidence type="ECO:0000313" key="8">
    <source>
        <dbReference type="Proteomes" id="UP000222106"/>
    </source>
</evidence>
<evidence type="ECO:0000259" key="6">
    <source>
        <dbReference type="PROSITE" id="PS50109"/>
    </source>
</evidence>
<feature type="transmembrane region" description="Helical" evidence="5">
    <location>
        <begin position="95"/>
        <end position="115"/>
    </location>
</feature>
<keyword evidence="3" id="KW-0902">Two-component regulatory system</keyword>
<evidence type="ECO:0000313" key="7">
    <source>
        <dbReference type="EMBL" id="PFG38468.1"/>
    </source>
</evidence>
<dbReference type="AlphaFoldDB" id="A0A2A9EHU8"/>
<feature type="transmembrane region" description="Helical" evidence="5">
    <location>
        <begin position="59"/>
        <end position="83"/>
    </location>
</feature>
<dbReference type="GO" id="GO:0046983">
    <property type="term" value="F:protein dimerization activity"/>
    <property type="evidence" value="ECO:0007669"/>
    <property type="project" value="InterPro"/>
</dbReference>
<dbReference type="InterPro" id="IPR011712">
    <property type="entry name" value="Sig_transdc_His_kin_sub3_dim/P"/>
</dbReference>
<dbReference type="PANTHER" id="PTHR24421">
    <property type="entry name" value="NITRATE/NITRITE SENSOR PROTEIN NARX-RELATED"/>
    <property type="match status" value="1"/>
</dbReference>
<accession>A0A2A9EHU8</accession>